<name>A0AAV1KB16_9NEOP</name>
<keyword evidence="3" id="KW-1185">Reference proteome</keyword>
<dbReference type="InterPro" id="IPR000477">
    <property type="entry name" value="RT_dom"/>
</dbReference>
<dbReference type="Proteomes" id="UP001314205">
    <property type="component" value="Unassembled WGS sequence"/>
</dbReference>
<dbReference type="EMBL" id="CAVLGL010000002">
    <property type="protein sequence ID" value="CAK1579719.1"/>
    <property type="molecule type" value="Genomic_DNA"/>
</dbReference>
<dbReference type="PANTHER" id="PTHR21301">
    <property type="entry name" value="REVERSE TRANSCRIPTASE"/>
    <property type="match status" value="1"/>
</dbReference>
<protein>
    <recommendedName>
        <fullName evidence="1">Reverse transcriptase domain-containing protein</fullName>
    </recommendedName>
</protein>
<dbReference type="PROSITE" id="PS50878">
    <property type="entry name" value="RT_POL"/>
    <property type="match status" value="1"/>
</dbReference>
<comment type="caution">
    <text evidence="2">The sequence shown here is derived from an EMBL/GenBank/DDBJ whole genome shotgun (WGS) entry which is preliminary data.</text>
</comment>
<evidence type="ECO:0000313" key="2">
    <source>
        <dbReference type="EMBL" id="CAK1579719.1"/>
    </source>
</evidence>
<sequence length="108" mass="12513">MVSFDVQSVFTYLPVEECISIVTRKLEENNIPAEYSVLLRHCLTSGNPLWKEDFYKQVDDIVMGLLVSPIVADIFMDDFEEKALRTAPVTPKFYKRYIDDNFTILPSE</sequence>
<feature type="domain" description="Reverse transcriptase" evidence="1">
    <location>
        <begin position="1"/>
        <end position="108"/>
    </location>
</feature>
<proteinExistence type="predicted"/>
<evidence type="ECO:0000313" key="3">
    <source>
        <dbReference type="Proteomes" id="UP001314205"/>
    </source>
</evidence>
<dbReference type="AlphaFoldDB" id="A0AAV1KB16"/>
<accession>A0AAV1KB16</accession>
<organism evidence="2 3">
    <name type="scientific">Parnassius mnemosyne</name>
    <name type="common">clouded apollo</name>
    <dbReference type="NCBI Taxonomy" id="213953"/>
    <lineage>
        <taxon>Eukaryota</taxon>
        <taxon>Metazoa</taxon>
        <taxon>Ecdysozoa</taxon>
        <taxon>Arthropoda</taxon>
        <taxon>Hexapoda</taxon>
        <taxon>Insecta</taxon>
        <taxon>Pterygota</taxon>
        <taxon>Neoptera</taxon>
        <taxon>Endopterygota</taxon>
        <taxon>Lepidoptera</taxon>
        <taxon>Glossata</taxon>
        <taxon>Ditrysia</taxon>
        <taxon>Papilionoidea</taxon>
        <taxon>Papilionidae</taxon>
        <taxon>Parnassiinae</taxon>
        <taxon>Parnassini</taxon>
        <taxon>Parnassius</taxon>
        <taxon>Driopa</taxon>
    </lineage>
</organism>
<reference evidence="2 3" key="1">
    <citation type="submission" date="2023-11" db="EMBL/GenBank/DDBJ databases">
        <authorList>
            <person name="Hedman E."/>
            <person name="Englund M."/>
            <person name="Stromberg M."/>
            <person name="Nyberg Akerstrom W."/>
            <person name="Nylinder S."/>
            <person name="Jareborg N."/>
            <person name="Kallberg Y."/>
            <person name="Kronander E."/>
        </authorList>
    </citation>
    <scope>NUCLEOTIDE SEQUENCE [LARGE SCALE GENOMIC DNA]</scope>
</reference>
<evidence type="ECO:0000259" key="1">
    <source>
        <dbReference type="PROSITE" id="PS50878"/>
    </source>
</evidence>
<gene>
    <name evidence="2" type="ORF">PARMNEM_LOCUS1624</name>
</gene>
<dbReference type="PANTHER" id="PTHR21301:SF10">
    <property type="entry name" value="REVERSE TRANSCRIPTASE DOMAIN-CONTAINING PROTEIN"/>
    <property type="match status" value="1"/>
</dbReference>